<evidence type="ECO:0000313" key="9">
    <source>
        <dbReference type="Proteomes" id="UP000187059"/>
    </source>
</evidence>
<protein>
    <submittedName>
        <fullName evidence="8">Putative threonine efflux protein</fullName>
    </submittedName>
</protein>
<dbReference type="AlphaFoldDB" id="A0A1P8URK1"/>
<evidence type="ECO:0000256" key="7">
    <source>
        <dbReference type="SAM" id="Phobius"/>
    </source>
</evidence>
<evidence type="ECO:0000256" key="3">
    <source>
        <dbReference type="ARBA" id="ARBA00022475"/>
    </source>
</evidence>
<sequence length="204" mass="21121">MEIVAALSLVTSTALLVAIPGPNVALIVGNTLAHGLRLGVATVAGTTLGVAAQVALVVAGLAALLELAAWGFQLLRWAGVAYLIWLGVRTWRRGAQALETEIPPRRSVVALLVQGLLVAAVNPKTLIFNAAFLPQFVAPGGGAGALAGVAVLYLTVLFAGDLLWALAARRARGWLRHAGRLRHRLTGGLYLLAGAGLALARLPR</sequence>
<evidence type="ECO:0000256" key="2">
    <source>
        <dbReference type="ARBA" id="ARBA00007928"/>
    </source>
</evidence>
<proteinExistence type="inferred from homology"/>
<dbReference type="PANTHER" id="PTHR30086">
    <property type="entry name" value="ARGININE EXPORTER PROTEIN ARGO"/>
    <property type="match status" value="1"/>
</dbReference>
<gene>
    <name evidence="8" type="ORF">Ga0080574_TMP1720</name>
</gene>
<keyword evidence="5 7" id="KW-1133">Transmembrane helix</keyword>
<comment type="subcellular location">
    <subcellularLocation>
        <location evidence="1">Cell membrane</location>
        <topology evidence="1">Multi-pass membrane protein</topology>
    </subcellularLocation>
</comment>
<dbReference type="GO" id="GO:0005886">
    <property type="term" value="C:plasma membrane"/>
    <property type="evidence" value="ECO:0007669"/>
    <property type="project" value="UniProtKB-SubCell"/>
</dbReference>
<dbReference type="Pfam" id="PF01810">
    <property type="entry name" value="LysE"/>
    <property type="match status" value="1"/>
</dbReference>
<keyword evidence="4 7" id="KW-0812">Transmembrane</keyword>
<evidence type="ECO:0000256" key="6">
    <source>
        <dbReference type="ARBA" id="ARBA00023136"/>
    </source>
</evidence>
<evidence type="ECO:0000256" key="1">
    <source>
        <dbReference type="ARBA" id="ARBA00004651"/>
    </source>
</evidence>
<name>A0A1P8URK1_9RHOB</name>
<comment type="similarity">
    <text evidence="2">Belongs to the Rht family.</text>
</comment>
<dbReference type="Proteomes" id="UP000187059">
    <property type="component" value="Chromosome"/>
</dbReference>
<organism evidence="8 9">
    <name type="scientific">Salipiger abyssi</name>
    <dbReference type="NCBI Taxonomy" id="1250539"/>
    <lineage>
        <taxon>Bacteria</taxon>
        <taxon>Pseudomonadati</taxon>
        <taxon>Pseudomonadota</taxon>
        <taxon>Alphaproteobacteria</taxon>
        <taxon>Rhodobacterales</taxon>
        <taxon>Roseobacteraceae</taxon>
        <taxon>Salipiger</taxon>
    </lineage>
</organism>
<feature type="transmembrane region" description="Helical" evidence="7">
    <location>
        <begin position="144"/>
        <end position="164"/>
    </location>
</feature>
<reference evidence="8 9" key="1">
    <citation type="submission" date="2016-04" db="EMBL/GenBank/DDBJ databases">
        <title>Deep-sea bacteria in the southern Pacific.</title>
        <authorList>
            <person name="Tang K."/>
        </authorList>
    </citation>
    <scope>NUCLEOTIDE SEQUENCE [LARGE SCALE GENOMIC DNA]</scope>
    <source>
        <strain evidence="8 9">JLT2014</strain>
    </source>
</reference>
<dbReference type="PIRSF" id="PIRSF006324">
    <property type="entry name" value="LeuE"/>
    <property type="match status" value="1"/>
</dbReference>
<accession>A0A1P8URK1</accession>
<dbReference type="KEGG" id="paby:Ga0080574_TMP1720"/>
<feature type="transmembrane region" description="Helical" evidence="7">
    <location>
        <begin position="40"/>
        <end position="64"/>
    </location>
</feature>
<feature type="transmembrane region" description="Helical" evidence="7">
    <location>
        <begin position="185"/>
        <end position="202"/>
    </location>
</feature>
<dbReference type="GO" id="GO:0042970">
    <property type="term" value="F:homoserine transmembrane transporter activity"/>
    <property type="evidence" value="ECO:0007669"/>
    <property type="project" value="TreeGrafter"/>
</dbReference>
<dbReference type="OrthoDB" id="9804822at2"/>
<keyword evidence="9" id="KW-1185">Reference proteome</keyword>
<dbReference type="EMBL" id="CP015093">
    <property type="protein sequence ID" value="APZ52054.1"/>
    <property type="molecule type" value="Genomic_DNA"/>
</dbReference>
<evidence type="ECO:0000313" key="8">
    <source>
        <dbReference type="EMBL" id="APZ52054.1"/>
    </source>
</evidence>
<dbReference type="InterPro" id="IPR001123">
    <property type="entry name" value="LeuE-type"/>
</dbReference>
<keyword evidence="3" id="KW-1003">Cell membrane</keyword>
<keyword evidence="6 7" id="KW-0472">Membrane</keyword>
<feature type="transmembrane region" description="Helical" evidence="7">
    <location>
        <begin position="108"/>
        <end position="132"/>
    </location>
</feature>
<feature type="transmembrane region" description="Helical" evidence="7">
    <location>
        <begin position="70"/>
        <end position="88"/>
    </location>
</feature>
<feature type="transmembrane region" description="Helical" evidence="7">
    <location>
        <begin position="6"/>
        <end position="28"/>
    </location>
</feature>
<evidence type="ECO:0000256" key="5">
    <source>
        <dbReference type="ARBA" id="ARBA00022989"/>
    </source>
</evidence>
<dbReference type="PANTHER" id="PTHR30086:SF14">
    <property type="entry name" value="HOMOSERINE_HOMOSERINE LACTONE EFFLUX PROTEIN"/>
    <property type="match status" value="1"/>
</dbReference>
<evidence type="ECO:0000256" key="4">
    <source>
        <dbReference type="ARBA" id="ARBA00022692"/>
    </source>
</evidence>